<evidence type="ECO:0000313" key="2">
    <source>
        <dbReference type="Proteomes" id="UP001225596"/>
    </source>
</evidence>
<dbReference type="Proteomes" id="UP001225596">
    <property type="component" value="Unassembled WGS sequence"/>
</dbReference>
<dbReference type="RefSeq" id="WP_338436632.1">
    <property type="nucleotide sequence ID" value="NZ_JAUYVH010000004.1"/>
</dbReference>
<sequence length="75" mass="8130">MPLFNPWPYALAFTTAHVLECGTQDLANARLNCIASISIIAESGLGIDEKEIGSLDILPDILAAEEMQFCADFMV</sequence>
<keyword evidence="2" id="KW-1185">Reference proteome</keyword>
<protein>
    <submittedName>
        <fullName evidence="1">Uncharacterized protein</fullName>
    </submittedName>
</protein>
<comment type="caution">
    <text evidence="1">The sequence shown here is derived from an EMBL/GenBank/DDBJ whole genome shotgun (WGS) entry which is preliminary data.</text>
</comment>
<gene>
    <name evidence="1" type="ORF">Q8A64_09260</name>
</gene>
<name>A0ABU1BNK9_9BURK</name>
<proteinExistence type="predicted"/>
<organism evidence="1 2">
    <name type="scientific">Keguizhuia sedimenti</name>
    <dbReference type="NCBI Taxonomy" id="3064264"/>
    <lineage>
        <taxon>Bacteria</taxon>
        <taxon>Pseudomonadati</taxon>
        <taxon>Pseudomonadota</taxon>
        <taxon>Betaproteobacteria</taxon>
        <taxon>Burkholderiales</taxon>
        <taxon>Oxalobacteraceae</taxon>
        <taxon>Keguizhuia</taxon>
    </lineage>
</organism>
<accession>A0ABU1BNK9</accession>
<reference evidence="1 2" key="1">
    <citation type="submission" date="2023-08" db="EMBL/GenBank/DDBJ databases">
        <title>Oxalobacteraceae gen .nov., isolated from river sludge outside the plant.</title>
        <authorList>
            <person name="Zhao S.Y."/>
        </authorList>
    </citation>
    <scope>NUCLEOTIDE SEQUENCE [LARGE SCALE GENOMIC DNA]</scope>
    <source>
        <strain evidence="1 2">R-40</strain>
    </source>
</reference>
<evidence type="ECO:0000313" key="1">
    <source>
        <dbReference type="EMBL" id="MDQ9170597.1"/>
    </source>
</evidence>
<dbReference type="EMBL" id="JAUYVH010000004">
    <property type="protein sequence ID" value="MDQ9170597.1"/>
    <property type="molecule type" value="Genomic_DNA"/>
</dbReference>